<dbReference type="Pfam" id="PF20077">
    <property type="entry name" value="CcmD_alt"/>
    <property type="match status" value="1"/>
</dbReference>
<dbReference type="Proteomes" id="UP000199642">
    <property type="component" value="Unassembled WGS sequence"/>
</dbReference>
<gene>
    <name evidence="3" type="ORF">SAMN04487988_104147</name>
</gene>
<keyword evidence="1" id="KW-0812">Transmembrane</keyword>
<feature type="chain" id="PRO_5011670144" description="CcmD family protein" evidence="2">
    <location>
        <begin position="19"/>
        <end position="81"/>
    </location>
</feature>
<evidence type="ECO:0008006" key="5">
    <source>
        <dbReference type="Google" id="ProtNLM"/>
    </source>
</evidence>
<dbReference type="AlphaFoldDB" id="A0A1I2S639"/>
<feature type="transmembrane region" description="Helical" evidence="1">
    <location>
        <begin position="46"/>
        <end position="66"/>
    </location>
</feature>
<accession>A0A1I2S639</accession>
<evidence type="ECO:0000256" key="1">
    <source>
        <dbReference type="SAM" id="Phobius"/>
    </source>
</evidence>
<keyword evidence="4" id="KW-1185">Reference proteome</keyword>
<keyword evidence="1" id="KW-1133">Transmembrane helix</keyword>
<evidence type="ECO:0000313" key="4">
    <source>
        <dbReference type="Proteomes" id="UP000199642"/>
    </source>
</evidence>
<dbReference type="OrthoDB" id="886941at2"/>
<sequence length="81" mass="9227">MKKLVLLFLLVFSLQAIAQEKIEVTESDYNNNQIEMADKMREDGKIYVLVGIIGLIFIGITGYLIYTERKISKIEKSLSAN</sequence>
<dbReference type="EMBL" id="FOPC01000004">
    <property type="protein sequence ID" value="SFG48365.1"/>
    <property type="molecule type" value="Genomic_DNA"/>
</dbReference>
<feature type="signal peptide" evidence="2">
    <location>
        <begin position="1"/>
        <end position="18"/>
    </location>
</feature>
<keyword evidence="1" id="KW-0472">Membrane</keyword>
<protein>
    <recommendedName>
        <fullName evidence="5">CcmD family protein</fullName>
    </recommendedName>
</protein>
<proteinExistence type="predicted"/>
<evidence type="ECO:0000313" key="3">
    <source>
        <dbReference type="EMBL" id="SFG48365.1"/>
    </source>
</evidence>
<organism evidence="3 4">
    <name type="scientific">Algoriphagus hitonicola</name>
    <dbReference type="NCBI Taxonomy" id="435880"/>
    <lineage>
        <taxon>Bacteria</taxon>
        <taxon>Pseudomonadati</taxon>
        <taxon>Bacteroidota</taxon>
        <taxon>Cytophagia</taxon>
        <taxon>Cytophagales</taxon>
        <taxon>Cyclobacteriaceae</taxon>
        <taxon>Algoriphagus</taxon>
    </lineage>
</organism>
<reference evidence="4" key="1">
    <citation type="submission" date="2016-10" db="EMBL/GenBank/DDBJ databases">
        <authorList>
            <person name="Varghese N."/>
            <person name="Submissions S."/>
        </authorList>
    </citation>
    <scope>NUCLEOTIDE SEQUENCE [LARGE SCALE GENOMIC DNA]</scope>
    <source>
        <strain evidence="4">DSM 19315</strain>
    </source>
</reference>
<dbReference type="STRING" id="435880.SAMN04487988_104147"/>
<keyword evidence="2" id="KW-0732">Signal</keyword>
<dbReference type="RefSeq" id="WP_092790217.1">
    <property type="nucleotide sequence ID" value="NZ_FOPC01000004.1"/>
</dbReference>
<name>A0A1I2S639_9BACT</name>
<evidence type="ECO:0000256" key="2">
    <source>
        <dbReference type="SAM" id="SignalP"/>
    </source>
</evidence>